<gene>
    <name evidence="7" type="ORF">FU658_09090</name>
</gene>
<feature type="domain" description="Cytochrome c" evidence="6">
    <location>
        <begin position="87"/>
        <end position="170"/>
    </location>
</feature>
<keyword evidence="8" id="KW-1185">Reference proteome</keyword>
<dbReference type="Proteomes" id="UP000321248">
    <property type="component" value="Unassembled WGS sequence"/>
</dbReference>
<dbReference type="PROSITE" id="PS51007">
    <property type="entry name" value="CYTC"/>
    <property type="match status" value="1"/>
</dbReference>
<keyword evidence="3 4" id="KW-0408">Iron</keyword>
<dbReference type="Pfam" id="PF13442">
    <property type="entry name" value="Cytochrome_CBB3"/>
    <property type="match status" value="1"/>
</dbReference>
<accession>A0A5C8KS44</accession>
<evidence type="ECO:0000256" key="5">
    <source>
        <dbReference type="SAM" id="Phobius"/>
    </source>
</evidence>
<dbReference type="OrthoDB" id="9814708at2"/>
<proteinExistence type="predicted"/>
<feature type="transmembrane region" description="Helical" evidence="5">
    <location>
        <begin position="12"/>
        <end position="33"/>
    </location>
</feature>
<keyword evidence="2 4" id="KW-0479">Metal-binding</keyword>
<evidence type="ECO:0000256" key="2">
    <source>
        <dbReference type="ARBA" id="ARBA00022723"/>
    </source>
</evidence>
<protein>
    <submittedName>
        <fullName evidence="7">Cytochrome c5 family protein</fullName>
    </submittedName>
</protein>
<dbReference type="RefSeq" id="WP_147891788.1">
    <property type="nucleotide sequence ID" value="NZ_VRTS01000005.1"/>
</dbReference>
<evidence type="ECO:0000259" key="6">
    <source>
        <dbReference type="PROSITE" id="PS51007"/>
    </source>
</evidence>
<reference evidence="7 8" key="1">
    <citation type="submission" date="2019-08" db="EMBL/GenBank/DDBJ databases">
        <authorList>
            <person name="Karlyshev A.V."/>
        </authorList>
    </citation>
    <scope>NUCLEOTIDE SEQUENCE [LARGE SCALE GENOMIC DNA]</scope>
    <source>
        <strain evidence="7 8">Alg18-2.2</strain>
    </source>
</reference>
<keyword evidence="1 4" id="KW-0349">Heme</keyword>
<evidence type="ECO:0000313" key="8">
    <source>
        <dbReference type="Proteomes" id="UP000321248"/>
    </source>
</evidence>
<keyword evidence="5" id="KW-1133">Transmembrane helix</keyword>
<evidence type="ECO:0000256" key="4">
    <source>
        <dbReference type="PROSITE-ProRule" id="PRU00433"/>
    </source>
</evidence>
<evidence type="ECO:0000256" key="3">
    <source>
        <dbReference type="ARBA" id="ARBA00023004"/>
    </source>
</evidence>
<name>A0A5C8KS44_9GAMM</name>
<dbReference type="GO" id="GO:0009055">
    <property type="term" value="F:electron transfer activity"/>
    <property type="evidence" value="ECO:0007669"/>
    <property type="project" value="InterPro"/>
</dbReference>
<dbReference type="Gene3D" id="1.10.760.10">
    <property type="entry name" value="Cytochrome c-like domain"/>
    <property type="match status" value="1"/>
</dbReference>
<dbReference type="AlphaFoldDB" id="A0A5C8KS44"/>
<sequence length="171" mass="18086">MRNTDMHFLKNFTMVIIALAIVAALLIVTALIIHANRATEPSPVAEQRVIERIRPVGGVYAGETGAAAMAAAADEARAAAATQVAYGGTTDGEVIYQQLCGACHTSGAGGAPRMVRAEWTARIAQGMETLVRHSIEGFQGEQGIMPPRGGNPSLTDEQVEVTVVWMVDNLQ</sequence>
<dbReference type="PANTHER" id="PTHR40942:SF2">
    <property type="entry name" value="CYTOCHROME-RELATED"/>
    <property type="match status" value="1"/>
</dbReference>
<dbReference type="GO" id="GO:0046872">
    <property type="term" value="F:metal ion binding"/>
    <property type="evidence" value="ECO:0007669"/>
    <property type="project" value="UniProtKB-KW"/>
</dbReference>
<evidence type="ECO:0000313" key="7">
    <source>
        <dbReference type="EMBL" id="TXK62370.1"/>
    </source>
</evidence>
<evidence type="ECO:0000256" key="1">
    <source>
        <dbReference type="ARBA" id="ARBA00022617"/>
    </source>
</evidence>
<dbReference type="PANTHER" id="PTHR40942">
    <property type="match status" value="1"/>
</dbReference>
<dbReference type="SUPFAM" id="SSF46626">
    <property type="entry name" value="Cytochrome c"/>
    <property type="match status" value="1"/>
</dbReference>
<organism evidence="7 8">
    <name type="scientific">Alkalisalibacterium limincola</name>
    <dbReference type="NCBI Taxonomy" id="2699169"/>
    <lineage>
        <taxon>Bacteria</taxon>
        <taxon>Pseudomonadati</taxon>
        <taxon>Pseudomonadota</taxon>
        <taxon>Gammaproteobacteria</taxon>
        <taxon>Lysobacterales</taxon>
        <taxon>Lysobacteraceae</taxon>
        <taxon>Alkalisalibacterium</taxon>
    </lineage>
</organism>
<dbReference type="EMBL" id="VRTS01000005">
    <property type="protein sequence ID" value="TXK62370.1"/>
    <property type="molecule type" value="Genomic_DNA"/>
</dbReference>
<keyword evidence="5" id="KW-0472">Membrane</keyword>
<dbReference type="InterPro" id="IPR009056">
    <property type="entry name" value="Cyt_c-like_dom"/>
</dbReference>
<keyword evidence="5" id="KW-0812">Transmembrane</keyword>
<comment type="caution">
    <text evidence="7">The sequence shown here is derived from an EMBL/GenBank/DDBJ whole genome shotgun (WGS) entry which is preliminary data.</text>
</comment>
<dbReference type="GO" id="GO:0020037">
    <property type="term" value="F:heme binding"/>
    <property type="evidence" value="ECO:0007669"/>
    <property type="project" value="InterPro"/>
</dbReference>
<dbReference type="InterPro" id="IPR036909">
    <property type="entry name" value="Cyt_c-like_dom_sf"/>
</dbReference>